<feature type="signal peptide" evidence="3">
    <location>
        <begin position="1"/>
        <end position="22"/>
    </location>
</feature>
<keyword evidence="2" id="KW-0812">Transmembrane</keyword>
<evidence type="ECO:0000313" key="5">
    <source>
        <dbReference type="Proteomes" id="UP001178508"/>
    </source>
</evidence>
<name>A0AAV1HP00_XYRNO</name>
<dbReference type="Gene3D" id="2.60.40.10">
    <property type="entry name" value="Immunoglobulins"/>
    <property type="match status" value="1"/>
</dbReference>
<feature type="compositionally biased region" description="Low complexity" evidence="1">
    <location>
        <begin position="179"/>
        <end position="194"/>
    </location>
</feature>
<evidence type="ECO:0000256" key="3">
    <source>
        <dbReference type="SAM" id="SignalP"/>
    </source>
</evidence>
<reference evidence="4" key="1">
    <citation type="submission" date="2023-08" db="EMBL/GenBank/DDBJ databases">
        <authorList>
            <person name="Alioto T."/>
            <person name="Alioto T."/>
            <person name="Gomez Garrido J."/>
        </authorList>
    </citation>
    <scope>NUCLEOTIDE SEQUENCE</scope>
</reference>
<protein>
    <submittedName>
        <fullName evidence="4">Uncharacterized protein LOC122872112 isoform X1</fullName>
    </submittedName>
</protein>
<feature type="compositionally biased region" description="Acidic residues" evidence="1">
    <location>
        <begin position="246"/>
        <end position="263"/>
    </location>
</feature>
<evidence type="ECO:0000256" key="1">
    <source>
        <dbReference type="SAM" id="MobiDB-lite"/>
    </source>
</evidence>
<keyword evidence="5" id="KW-1185">Reference proteome</keyword>
<dbReference type="EMBL" id="OY660887">
    <property type="protein sequence ID" value="CAJ1087576.1"/>
    <property type="molecule type" value="Genomic_DNA"/>
</dbReference>
<keyword evidence="3" id="KW-0732">Signal</keyword>
<proteinExistence type="predicted"/>
<dbReference type="SUPFAM" id="SSF48726">
    <property type="entry name" value="Immunoglobulin"/>
    <property type="match status" value="1"/>
</dbReference>
<keyword evidence="2" id="KW-0472">Membrane</keyword>
<dbReference type="InterPro" id="IPR013783">
    <property type="entry name" value="Ig-like_fold"/>
</dbReference>
<dbReference type="AlphaFoldDB" id="A0AAV1HP00"/>
<accession>A0AAV1HP00</accession>
<evidence type="ECO:0000256" key="2">
    <source>
        <dbReference type="SAM" id="Phobius"/>
    </source>
</evidence>
<dbReference type="Proteomes" id="UP001178508">
    <property type="component" value="Chromosome 24"/>
</dbReference>
<evidence type="ECO:0000313" key="4">
    <source>
        <dbReference type="EMBL" id="CAJ1087576.1"/>
    </source>
</evidence>
<gene>
    <name evidence="4" type="ORF">XNOV1_A023564</name>
</gene>
<sequence length="263" mass="29772">MDVHRLCFLLLLPIFSPLESEGDVEKTLKTTGSEPFVTPICINDTLNFIILIVCKIRTKRDKGEDCQLIHRHDRGFVQKCDSRFRLTTESQTVFLHLANLTPKDSGNYACECSRTDGTQFIRLNITVEETSPDKNTHLSFFHWNFIFILIAVSVFVLLTGAVVVYILYKKCCRDDTGSEESGTSASGSSSSSNQDDQEDSDFSEDHYESLQEPADDVYQTISLEPLQHDAKKDNKKKTAPAHLDDPDMDDEETEDGQDIYENI</sequence>
<organism evidence="4 5">
    <name type="scientific">Xyrichtys novacula</name>
    <name type="common">Pearly razorfish</name>
    <name type="synonym">Hemipteronotus novacula</name>
    <dbReference type="NCBI Taxonomy" id="13765"/>
    <lineage>
        <taxon>Eukaryota</taxon>
        <taxon>Metazoa</taxon>
        <taxon>Chordata</taxon>
        <taxon>Craniata</taxon>
        <taxon>Vertebrata</taxon>
        <taxon>Euteleostomi</taxon>
        <taxon>Actinopterygii</taxon>
        <taxon>Neopterygii</taxon>
        <taxon>Teleostei</taxon>
        <taxon>Neoteleostei</taxon>
        <taxon>Acanthomorphata</taxon>
        <taxon>Eupercaria</taxon>
        <taxon>Labriformes</taxon>
        <taxon>Labridae</taxon>
        <taxon>Xyrichtys</taxon>
    </lineage>
</organism>
<feature type="chain" id="PRO_5043628707" evidence="3">
    <location>
        <begin position="23"/>
        <end position="263"/>
    </location>
</feature>
<keyword evidence="2" id="KW-1133">Transmembrane helix</keyword>
<feature type="region of interest" description="Disordered" evidence="1">
    <location>
        <begin position="178"/>
        <end position="263"/>
    </location>
</feature>
<feature type="transmembrane region" description="Helical" evidence="2">
    <location>
        <begin position="143"/>
        <end position="168"/>
    </location>
</feature>
<dbReference type="InterPro" id="IPR036179">
    <property type="entry name" value="Ig-like_dom_sf"/>
</dbReference>